<dbReference type="Pfam" id="PF01569">
    <property type="entry name" value="PAP2"/>
    <property type="match status" value="1"/>
</dbReference>
<evidence type="ECO:0000256" key="3">
    <source>
        <dbReference type="ARBA" id="ARBA00022692"/>
    </source>
</evidence>
<dbReference type="GO" id="GO:0046839">
    <property type="term" value="P:phospholipid dephosphorylation"/>
    <property type="evidence" value="ECO:0007669"/>
    <property type="project" value="TreeGrafter"/>
</dbReference>
<name>A0AAF5DNF0_STRER</name>
<organism evidence="8 9">
    <name type="scientific">Strongyloides stercoralis</name>
    <name type="common">Threadworm</name>
    <dbReference type="NCBI Taxonomy" id="6248"/>
    <lineage>
        <taxon>Eukaryota</taxon>
        <taxon>Metazoa</taxon>
        <taxon>Ecdysozoa</taxon>
        <taxon>Nematoda</taxon>
        <taxon>Chromadorea</taxon>
        <taxon>Rhabditida</taxon>
        <taxon>Tylenchina</taxon>
        <taxon>Panagrolaimomorpha</taxon>
        <taxon>Strongyloidoidea</taxon>
        <taxon>Strongyloididae</taxon>
        <taxon>Strongyloides</taxon>
    </lineage>
</organism>
<dbReference type="PANTHER" id="PTHR10165:SF103">
    <property type="entry name" value="PHOSPHOLIPID PHOSPHATASE HOMOLOG 1.2 HOMOLOG"/>
    <property type="match status" value="1"/>
</dbReference>
<feature type="domain" description="Phosphatidic acid phosphatase type 2/haloperoxidase" evidence="7">
    <location>
        <begin position="108"/>
        <end position="252"/>
    </location>
</feature>
<dbReference type="Gene3D" id="1.20.144.10">
    <property type="entry name" value="Phosphatidic acid phosphatase type 2/haloperoxidase"/>
    <property type="match status" value="1"/>
</dbReference>
<keyword evidence="3 6" id="KW-0812">Transmembrane</keyword>
<accession>A0AAF5DNF0</accession>
<feature type="transmembrane region" description="Helical" evidence="6">
    <location>
        <begin position="237"/>
        <end position="255"/>
    </location>
</feature>
<dbReference type="WBParaSite" id="TCONS_00014815.p1">
    <property type="protein sequence ID" value="TCONS_00014815.p1"/>
    <property type="gene ID" value="XLOC_010029"/>
</dbReference>
<dbReference type="GO" id="GO:0007165">
    <property type="term" value="P:signal transduction"/>
    <property type="evidence" value="ECO:0007669"/>
    <property type="project" value="TreeGrafter"/>
</dbReference>
<dbReference type="SUPFAM" id="SSF48317">
    <property type="entry name" value="Acid phosphatase/Vanadium-dependent haloperoxidase"/>
    <property type="match status" value="1"/>
</dbReference>
<dbReference type="AlphaFoldDB" id="A0AAF5DNF0"/>
<reference evidence="9" key="1">
    <citation type="submission" date="2024-02" db="UniProtKB">
        <authorList>
            <consortium name="WormBaseParasite"/>
        </authorList>
    </citation>
    <scope>IDENTIFICATION</scope>
</reference>
<feature type="transmembrane region" description="Helical" evidence="6">
    <location>
        <begin position="58"/>
        <end position="78"/>
    </location>
</feature>
<feature type="transmembrane region" description="Helical" evidence="6">
    <location>
        <begin position="12"/>
        <end position="30"/>
    </location>
</feature>
<keyword evidence="5 6" id="KW-0472">Membrane</keyword>
<evidence type="ECO:0000313" key="9">
    <source>
        <dbReference type="WBParaSite" id="TCONS_00014815.p1"/>
    </source>
</evidence>
<dbReference type="InterPro" id="IPR043216">
    <property type="entry name" value="PAP-like"/>
</dbReference>
<evidence type="ECO:0000256" key="6">
    <source>
        <dbReference type="SAM" id="Phobius"/>
    </source>
</evidence>
<dbReference type="GO" id="GO:0006644">
    <property type="term" value="P:phospholipid metabolic process"/>
    <property type="evidence" value="ECO:0007669"/>
    <property type="project" value="InterPro"/>
</dbReference>
<dbReference type="SMART" id="SM00014">
    <property type="entry name" value="acidPPc"/>
    <property type="match status" value="1"/>
</dbReference>
<evidence type="ECO:0000259" key="7">
    <source>
        <dbReference type="SMART" id="SM00014"/>
    </source>
</evidence>
<dbReference type="Proteomes" id="UP000035681">
    <property type="component" value="Unplaced"/>
</dbReference>
<dbReference type="GO" id="GO:0005886">
    <property type="term" value="C:plasma membrane"/>
    <property type="evidence" value="ECO:0007669"/>
    <property type="project" value="TreeGrafter"/>
</dbReference>
<feature type="transmembrane region" description="Helical" evidence="6">
    <location>
        <begin position="99"/>
        <end position="123"/>
    </location>
</feature>
<comment type="subcellular location">
    <subcellularLocation>
        <location evidence="1">Membrane</location>
        <topology evidence="1">Multi-pass membrane protein</topology>
    </subcellularLocation>
</comment>
<protein>
    <submittedName>
        <fullName evidence="9">AcidPPc domain-containing protein</fullName>
    </submittedName>
</protein>
<evidence type="ECO:0000313" key="8">
    <source>
        <dbReference type="Proteomes" id="UP000035681"/>
    </source>
</evidence>
<evidence type="ECO:0000256" key="1">
    <source>
        <dbReference type="ARBA" id="ARBA00004141"/>
    </source>
</evidence>
<keyword evidence="8" id="KW-1185">Reference proteome</keyword>
<evidence type="ECO:0000256" key="5">
    <source>
        <dbReference type="ARBA" id="ARBA00023136"/>
    </source>
</evidence>
<feature type="transmembrane region" description="Helical" evidence="6">
    <location>
        <begin position="207"/>
        <end position="225"/>
    </location>
</feature>
<dbReference type="GO" id="GO:0008195">
    <property type="term" value="F:phosphatidate phosphatase activity"/>
    <property type="evidence" value="ECO:0007669"/>
    <property type="project" value="TreeGrafter"/>
</dbReference>
<dbReference type="InterPro" id="IPR000326">
    <property type="entry name" value="PAP2/HPO"/>
</dbReference>
<feature type="transmembrane region" description="Helical" evidence="6">
    <location>
        <begin position="173"/>
        <end position="195"/>
    </location>
</feature>
<proteinExistence type="inferred from homology"/>
<dbReference type="PANTHER" id="PTHR10165">
    <property type="entry name" value="LIPID PHOSPHATE PHOSPHATASE"/>
    <property type="match status" value="1"/>
</dbReference>
<keyword evidence="4 6" id="KW-1133">Transmembrane helix</keyword>
<comment type="similarity">
    <text evidence="2">Belongs to the PA-phosphatase related phosphoesterase family.</text>
</comment>
<evidence type="ECO:0000256" key="2">
    <source>
        <dbReference type="ARBA" id="ARBA00008816"/>
    </source>
</evidence>
<evidence type="ECO:0000256" key="4">
    <source>
        <dbReference type="ARBA" id="ARBA00022989"/>
    </source>
</evidence>
<sequence>MNILLLRYIKYLTIVVGFILLQKGIKYLLFNIGPRIVPLPCDTKDINFPYKESTVPPLIMFIVIIIVSIIFVTFIEYSETMILKKNLSSENKDVTINKCSFIFSIFKILSIILIGNCFISITVNSIKYLVGRLRPNFIDVCKPDITSQICVNDFYKNYNCIEEDKKKVIDSRLSFFSGHTAYAIFNALFICIYGFMRSSNDSIGRKISLFLTPFLIICGIFVGVTRITDNKHHLSDVIVGGAYGSIIALCLAYIFKNYIKENEDVISCEKES</sequence>
<dbReference type="InterPro" id="IPR036938">
    <property type="entry name" value="PAP2/HPO_sf"/>
</dbReference>